<name>A0AAN8V2C3_9MAGN</name>
<proteinExistence type="predicted"/>
<dbReference type="InterPro" id="IPR011989">
    <property type="entry name" value="ARM-like"/>
</dbReference>
<dbReference type="PANTHER" id="PTHR13387:SF9">
    <property type="entry name" value="PROTEIN HGH1 HOMOLOG"/>
    <property type="match status" value="1"/>
</dbReference>
<sequence length="124" mass="13428">MGCSLSRITPRFYSPPLSTLLGESKEVSEPAAEALVNLSQNSDVASKMIVMGMIAKVMDFLYKSNSSISSLLVMLLVNLTQLDAAISALLQSEDEKFHGLYMMKLGRSFCTSFDGKNGVSFSST</sequence>
<dbReference type="AlphaFoldDB" id="A0AAN8V2C3"/>
<comment type="caution">
    <text evidence="1">The sequence shown here is derived from an EMBL/GenBank/DDBJ whole genome shotgun (WGS) entry which is preliminary data.</text>
</comment>
<dbReference type="Proteomes" id="UP001370490">
    <property type="component" value="Unassembled WGS sequence"/>
</dbReference>
<gene>
    <name evidence="1" type="ORF">RJ641_012538</name>
</gene>
<dbReference type="InterPro" id="IPR039717">
    <property type="entry name" value="Hgh1"/>
</dbReference>
<evidence type="ECO:0008006" key="3">
    <source>
        <dbReference type="Google" id="ProtNLM"/>
    </source>
</evidence>
<dbReference type="InterPro" id="IPR016024">
    <property type="entry name" value="ARM-type_fold"/>
</dbReference>
<keyword evidence="2" id="KW-1185">Reference proteome</keyword>
<dbReference type="PANTHER" id="PTHR13387">
    <property type="entry name" value="PROTEIN HGH1 HOMOLOG"/>
    <property type="match status" value="1"/>
</dbReference>
<organism evidence="1 2">
    <name type="scientific">Dillenia turbinata</name>
    <dbReference type="NCBI Taxonomy" id="194707"/>
    <lineage>
        <taxon>Eukaryota</taxon>
        <taxon>Viridiplantae</taxon>
        <taxon>Streptophyta</taxon>
        <taxon>Embryophyta</taxon>
        <taxon>Tracheophyta</taxon>
        <taxon>Spermatophyta</taxon>
        <taxon>Magnoliopsida</taxon>
        <taxon>eudicotyledons</taxon>
        <taxon>Gunneridae</taxon>
        <taxon>Pentapetalae</taxon>
        <taxon>Dilleniales</taxon>
        <taxon>Dilleniaceae</taxon>
        <taxon>Dillenia</taxon>
    </lineage>
</organism>
<reference evidence="1 2" key="1">
    <citation type="submission" date="2023-12" db="EMBL/GenBank/DDBJ databases">
        <title>A high-quality genome assembly for Dillenia turbinata (Dilleniales).</title>
        <authorList>
            <person name="Chanderbali A."/>
        </authorList>
    </citation>
    <scope>NUCLEOTIDE SEQUENCE [LARGE SCALE GENOMIC DNA]</scope>
    <source>
        <strain evidence="1">LSX21</strain>
        <tissue evidence="1">Leaf</tissue>
    </source>
</reference>
<dbReference type="Gene3D" id="1.25.10.10">
    <property type="entry name" value="Leucine-rich Repeat Variant"/>
    <property type="match status" value="1"/>
</dbReference>
<dbReference type="EMBL" id="JBAMMX010000019">
    <property type="protein sequence ID" value="KAK6922031.1"/>
    <property type="molecule type" value="Genomic_DNA"/>
</dbReference>
<evidence type="ECO:0000313" key="1">
    <source>
        <dbReference type="EMBL" id="KAK6922031.1"/>
    </source>
</evidence>
<accession>A0AAN8V2C3</accession>
<evidence type="ECO:0000313" key="2">
    <source>
        <dbReference type="Proteomes" id="UP001370490"/>
    </source>
</evidence>
<protein>
    <recommendedName>
        <fullName evidence="3">Protein HGH1 homolog</fullName>
    </recommendedName>
</protein>
<dbReference type="SUPFAM" id="SSF48371">
    <property type="entry name" value="ARM repeat"/>
    <property type="match status" value="1"/>
</dbReference>